<name>A0A9W8V8N7_9HYPO</name>
<dbReference type="PANTHER" id="PTHR11552:SF115">
    <property type="entry name" value="DEHYDROGENASE XPTC-RELATED"/>
    <property type="match status" value="1"/>
</dbReference>
<keyword evidence="2" id="KW-0274">FAD</keyword>
<dbReference type="PANTHER" id="PTHR11552">
    <property type="entry name" value="GLUCOSE-METHANOL-CHOLINE GMC OXIDOREDUCTASE"/>
    <property type="match status" value="1"/>
</dbReference>
<feature type="domain" description="Glucose-methanol-choline oxidoreductase N-terminal" evidence="4">
    <location>
        <begin position="112"/>
        <end position="135"/>
    </location>
</feature>
<dbReference type="EMBL" id="JAOQAZ010000035">
    <property type="protein sequence ID" value="KAJ4248837.1"/>
    <property type="molecule type" value="Genomic_DNA"/>
</dbReference>
<dbReference type="Gene3D" id="3.50.50.60">
    <property type="entry name" value="FAD/NAD(P)-binding domain"/>
    <property type="match status" value="1"/>
</dbReference>
<dbReference type="GO" id="GO:0016614">
    <property type="term" value="F:oxidoreductase activity, acting on CH-OH group of donors"/>
    <property type="evidence" value="ECO:0007669"/>
    <property type="project" value="InterPro"/>
</dbReference>
<accession>A0A9W8V8N7</accession>
<evidence type="ECO:0000313" key="6">
    <source>
        <dbReference type="Proteomes" id="UP001152049"/>
    </source>
</evidence>
<comment type="similarity">
    <text evidence="1 2">Belongs to the GMC oxidoreductase family.</text>
</comment>
<dbReference type="Pfam" id="PF00732">
    <property type="entry name" value="GMC_oxred_N"/>
    <property type="match status" value="1"/>
</dbReference>
<gene>
    <name evidence="5" type="ORF">NW762_012675</name>
</gene>
<dbReference type="GO" id="GO:0044550">
    <property type="term" value="P:secondary metabolite biosynthetic process"/>
    <property type="evidence" value="ECO:0007669"/>
    <property type="project" value="TreeGrafter"/>
</dbReference>
<evidence type="ECO:0000256" key="1">
    <source>
        <dbReference type="ARBA" id="ARBA00010790"/>
    </source>
</evidence>
<dbReference type="Proteomes" id="UP001152049">
    <property type="component" value="Unassembled WGS sequence"/>
</dbReference>
<dbReference type="InterPro" id="IPR000172">
    <property type="entry name" value="GMC_OxRdtase_N"/>
</dbReference>
<feature type="chain" id="PRO_5040865506" description="Glucose-methanol-choline oxidoreductase N-terminal domain-containing protein" evidence="3">
    <location>
        <begin position="21"/>
        <end position="323"/>
    </location>
</feature>
<dbReference type="AlphaFoldDB" id="A0A9W8V8N7"/>
<protein>
    <recommendedName>
        <fullName evidence="4">Glucose-methanol-choline oxidoreductase N-terminal domain-containing protein</fullName>
    </recommendedName>
</protein>
<sequence>MFQSRFALAIGLLCVHGILARPIKGIDRAVIQDEYDFIIAGGGTAGLVVANRLSESGKFQVLVLEAGPDPSVVTAYKPLGGNQLLTGSPIDWRFDTTPQQGLDGRILTYHRGKGLGGSSMINGFYYGRGTSTVYDLWESRGNPGWSWDDIYPLFVKGTHFNPQNGSKGFDDTYKTWDAKAYGLGPLEIAYQGYVPETSIAFMNACEAANIPIVLDYNTGNSTGVKQGTATLDKDLLRSSSYDGYLKQAINRKNLDVLYYAPVHKLLAETTGEKPKVTGVQFMDHPTGRMHQVHASKEVVVSMGAFQSPQILMVSASRQITEYL</sequence>
<keyword evidence="3" id="KW-0732">Signal</keyword>
<keyword evidence="2" id="KW-0285">Flavoprotein</keyword>
<dbReference type="OrthoDB" id="269227at2759"/>
<dbReference type="SUPFAM" id="SSF51905">
    <property type="entry name" value="FAD/NAD(P)-binding domain"/>
    <property type="match status" value="1"/>
</dbReference>
<dbReference type="InterPro" id="IPR012132">
    <property type="entry name" value="GMC_OxRdtase"/>
</dbReference>
<dbReference type="PROSITE" id="PS00623">
    <property type="entry name" value="GMC_OXRED_1"/>
    <property type="match status" value="1"/>
</dbReference>
<dbReference type="GO" id="GO:0050660">
    <property type="term" value="F:flavin adenine dinucleotide binding"/>
    <property type="evidence" value="ECO:0007669"/>
    <property type="project" value="InterPro"/>
</dbReference>
<evidence type="ECO:0000259" key="4">
    <source>
        <dbReference type="PROSITE" id="PS00623"/>
    </source>
</evidence>
<comment type="caution">
    <text evidence="5">The sequence shown here is derived from an EMBL/GenBank/DDBJ whole genome shotgun (WGS) entry which is preliminary data.</text>
</comment>
<evidence type="ECO:0000313" key="5">
    <source>
        <dbReference type="EMBL" id="KAJ4248837.1"/>
    </source>
</evidence>
<proteinExistence type="inferred from homology"/>
<keyword evidence="6" id="KW-1185">Reference proteome</keyword>
<feature type="signal peptide" evidence="3">
    <location>
        <begin position="1"/>
        <end position="20"/>
    </location>
</feature>
<evidence type="ECO:0000256" key="3">
    <source>
        <dbReference type="SAM" id="SignalP"/>
    </source>
</evidence>
<evidence type="ECO:0000256" key="2">
    <source>
        <dbReference type="RuleBase" id="RU003968"/>
    </source>
</evidence>
<dbReference type="InterPro" id="IPR036188">
    <property type="entry name" value="FAD/NAD-bd_sf"/>
</dbReference>
<organism evidence="5 6">
    <name type="scientific">Fusarium torreyae</name>
    <dbReference type="NCBI Taxonomy" id="1237075"/>
    <lineage>
        <taxon>Eukaryota</taxon>
        <taxon>Fungi</taxon>
        <taxon>Dikarya</taxon>
        <taxon>Ascomycota</taxon>
        <taxon>Pezizomycotina</taxon>
        <taxon>Sordariomycetes</taxon>
        <taxon>Hypocreomycetidae</taxon>
        <taxon>Hypocreales</taxon>
        <taxon>Nectriaceae</taxon>
        <taxon>Fusarium</taxon>
    </lineage>
</organism>
<dbReference type="Gene3D" id="3.30.560.10">
    <property type="entry name" value="Glucose Oxidase, domain 3"/>
    <property type="match status" value="1"/>
</dbReference>
<reference evidence="5" key="1">
    <citation type="submission" date="2022-09" db="EMBL/GenBank/DDBJ databases">
        <title>Fusarium specimens isolated from Avocado Roots.</title>
        <authorList>
            <person name="Stajich J."/>
            <person name="Roper C."/>
            <person name="Heimlech-Rivalta G."/>
        </authorList>
    </citation>
    <scope>NUCLEOTIDE SEQUENCE</scope>
    <source>
        <strain evidence="5">CF00136</strain>
    </source>
</reference>